<dbReference type="EMBL" id="AGZI01000037">
    <property type="protein sequence ID" value="EKU81768.1"/>
    <property type="molecule type" value="Genomic_DNA"/>
</dbReference>
<dbReference type="PANTHER" id="PTHR31367">
    <property type="entry name" value="CYTOSOLIC 5'-NUCLEOTIDASE 1 FAMILY MEMBER"/>
    <property type="match status" value="1"/>
</dbReference>
<gene>
    <name evidence="1" type="ORF">HMPREF9710_02960</name>
</gene>
<dbReference type="InterPro" id="IPR010394">
    <property type="entry name" value="5-nucleotidase"/>
</dbReference>
<dbReference type="eggNOG" id="ENOG502Z7TB">
    <property type="taxonomic scope" value="Bacteria"/>
</dbReference>
<dbReference type="OrthoDB" id="9778569at2"/>
<organism evidence="1 2">
    <name type="scientific">Massilia timonae CCUG 45783</name>
    <dbReference type="NCBI Taxonomy" id="883126"/>
    <lineage>
        <taxon>Bacteria</taxon>
        <taxon>Pseudomonadati</taxon>
        <taxon>Pseudomonadota</taxon>
        <taxon>Betaproteobacteria</taxon>
        <taxon>Burkholderiales</taxon>
        <taxon>Oxalobacteraceae</taxon>
        <taxon>Telluria group</taxon>
        <taxon>Massilia</taxon>
    </lineage>
</organism>
<dbReference type="RefSeq" id="WP_005667606.1">
    <property type="nucleotide sequence ID" value="NZ_JH992923.1"/>
</dbReference>
<accession>K9DC06</accession>
<protein>
    <recommendedName>
        <fullName evidence="3">5'-nucleotidase</fullName>
    </recommendedName>
</protein>
<dbReference type="GO" id="GO:0000287">
    <property type="term" value="F:magnesium ion binding"/>
    <property type="evidence" value="ECO:0007669"/>
    <property type="project" value="InterPro"/>
</dbReference>
<dbReference type="Proteomes" id="UP000009874">
    <property type="component" value="Unassembled WGS sequence"/>
</dbReference>
<reference evidence="1 2" key="1">
    <citation type="submission" date="2012-09" db="EMBL/GenBank/DDBJ databases">
        <title>The Genome Sequence of Massilia timonae CCUG 45783.</title>
        <authorList>
            <consortium name="The Broad Institute Genome Sequencing Platform"/>
            <person name="Earl A."/>
            <person name="Ward D."/>
            <person name="Feldgarden M."/>
            <person name="Gevers D."/>
            <person name="Huys G."/>
            <person name="Walker B."/>
            <person name="Young S.K."/>
            <person name="Zeng Q."/>
            <person name="Gargeya S."/>
            <person name="Fitzgerald M."/>
            <person name="Haas B."/>
            <person name="Abouelleil A."/>
            <person name="Alvarado L."/>
            <person name="Arachchi H.M."/>
            <person name="Berlin A.M."/>
            <person name="Chapman S.B."/>
            <person name="Goldberg J."/>
            <person name="Griggs A."/>
            <person name="Gujja S."/>
            <person name="Hansen M."/>
            <person name="Howarth C."/>
            <person name="Imamovic A."/>
            <person name="Larimer J."/>
            <person name="McCowen C."/>
            <person name="Montmayeur A."/>
            <person name="Murphy C."/>
            <person name="Neiman D."/>
            <person name="Pearson M."/>
            <person name="Priest M."/>
            <person name="Roberts A."/>
            <person name="Saif S."/>
            <person name="Shea T."/>
            <person name="Sisk P."/>
            <person name="Sykes S."/>
            <person name="Wortman J."/>
            <person name="Nusbaum C."/>
            <person name="Birren B."/>
        </authorList>
    </citation>
    <scope>NUCLEOTIDE SEQUENCE [LARGE SCALE GENOMIC DNA]</scope>
    <source>
        <strain evidence="1 2">CCUG 45783</strain>
    </source>
</reference>
<sequence>MTVPASCCPLVIAVTPRALFDLREDDQPVELDGLAAVAACRHMHEAVPLPPGSAFSFIRKLLALNTGGRRQVEVVLVSADSADTGRRVLRSIGHYQLPIARAAFTRDAPCHRYAASFGADLFLSTDADDVHLALGQGMAAATVIEGAASETGDEILRIAFDGDAVLFSDEAEQVYVHAGLDAFTRSEHEARHVPLEPGPLRPFLFHLHRLQALYEREACPIRTALVTARSVSAHERALRTLDAWRIEVDEAMFLAGMDKGPMLRCFGADLFFDDQKRNCDQAVAYVPCAHVPYGIKNRPVRPTLLRVA</sequence>
<evidence type="ECO:0000313" key="2">
    <source>
        <dbReference type="Proteomes" id="UP000009874"/>
    </source>
</evidence>
<evidence type="ECO:0000313" key="1">
    <source>
        <dbReference type="EMBL" id="EKU81768.1"/>
    </source>
</evidence>
<evidence type="ECO:0008006" key="3">
    <source>
        <dbReference type="Google" id="ProtNLM"/>
    </source>
</evidence>
<dbReference type="PANTHER" id="PTHR31367:SF5">
    <property type="entry name" value="CYTOSOLIC 5'-NUCLEOTIDASE 1A"/>
    <property type="match status" value="1"/>
</dbReference>
<keyword evidence="2" id="KW-1185">Reference proteome</keyword>
<name>K9DC06_9BURK</name>
<dbReference type="Pfam" id="PF06189">
    <property type="entry name" value="5-nucleotidase"/>
    <property type="match status" value="1"/>
</dbReference>
<comment type="caution">
    <text evidence="1">The sequence shown here is derived from an EMBL/GenBank/DDBJ whole genome shotgun (WGS) entry which is preliminary data.</text>
</comment>
<proteinExistence type="predicted"/>
<dbReference type="GO" id="GO:0005737">
    <property type="term" value="C:cytoplasm"/>
    <property type="evidence" value="ECO:0007669"/>
    <property type="project" value="InterPro"/>
</dbReference>
<dbReference type="AlphaFoldDB" id="K9DC06"/>
<dbReference type="PATRIC" id="fig|883126.3.peg.2989"/>
<dbReference type="GO" id="GO:0009117">
    <property type="term" value="P:nucleotide metabolic process"/>
    <property type="evidence" value="ECO:0007669"/>
    <property type="project" value="InterPro"/>
</dbReference>
<dbReference type="GO" id="GO:0008253">
    <property type="term" value="F:5'-nucleotidase activity"/>
    <property type="evidence" value="ECO:0007669"/>
    <property type="project" value="InterPro"/>
</dbReference>
<dbReference type="GO" id="GO:0000166">
    <property type="term" value="F:nucleotide binding"/>
    <property type="evidence" value="ECO:0007669"/>
    <property type="project" value="InterPro"/>
</dbReference>
<dbReference type="HOGENOM" id="CLU_060123_0_0_4"/>